<accession>A0A067TNE0</accession>
<name>A0A067TNE0_GALM3</name>
<gene>
    <name evidence="1" type="ORF">GALMADRAFT_242888</name>
</gene>
<dbReference type="EMBL" id="KL142372">
    <property type="protein sequence ID" value="KDR80443.1"/>
    <property type="molecule type" value="Genomic_DNA"/>
</dbReference>
<evidence type="ECO:0000313" key="1">
    <source>
        <dbReference type="EMBL" id="KDR80443.1"/>
    </source>
</evidence>
<dbReference type="HOGENOM" id="CLU_2704984_0_0_1"/>
<keyword evidence="2" id="KW-1185">Reference proteome</keyword>
<dbReference type="AlphaFoldDB" id="A0A067TNE0"/>
<reference evidence="2" key="1">
    <citation type="journal article" date="2014" name="Proc. Natl. Acad. Sci. U.S.A.">
        <title>Extensive sampling of basidiomycete genomes demonstrates inadequacy of the white-rot/brown-rot paradigm for wood decay fungi.</title>
        <authorList>
            <person name="Riley R."/>
            <person name="Salamov A.A."/>
            <person name="Brown D.W."/>
            <person name="Nagy L.G."/>
            <person name="Floudas D."/>
            <person name="Held B.W."/>
            <person name="Levasseur A."/>
            <person name="Lombard V."/>
            <person name="Morin E."/>
            <person name="Otillar R."/>
            <person name="Lindquist E.A."/>
            <person name="Sun H."/>
            <person name="LaButti K.M."/>
            <person name="Schmutz J."/>
            <person name="Jabbour D."/>
            <person name="Luo H."/>
            <person name="Baker S.E."/>
            <person name="Pisabarro A.G."/>
            <person name="Walton J.D."/>
            <person name="Blanchette R.A."/>
            <person name="Henrissat B."/>
            <person name="Martin F."/>
            <person name="Cullen D."/>
            <person name="Hibbett D.S."/>
            <person name="Grigoriev I.V."/>
        </authorList>
    </citation>
    <scope>NUCLEOTIDE SEQUENCE [LARGE SCALE GENOMIC DNA]</scope>
    <source>
        <strain evidence="2">CBS 339.88</strain>
    </source>
</reference>
<evidence type="ECO:0000313" key="2">
    <source>
        <dbReference type="Proteomes" id="UP000027222"/>
    </source>
</evidence>
<sequence length="73" mass="7787">MPQISIQISKKQPTSGSTVLSTLDGMLMPHSTLAGAHDFVFDGSVYQIFGDYIANGRPSSEGEDCTSKLSSFT</sequence>
<dbReference type="Proteomes" id="UP000027222">
    <property type="component" value="Unassembled WGS sequence"/>
</dbReference>
<protein>
    <submittedName>
        <fullName evidence="1">Uncharacterized protein</fullName>
    </submittedName>
</protein>
<organism evidence="1 2">
    <name type="scientific">Galerina marginata (strain CBS 339.88)</name>
    <dbReference type="NCBI Taxonomy" id="685588"/>
    <lineage>
        <taxon>Eukaryota</taxon>
        <taxon>Fungi</taxon>
        <taxon>Dikarya</taxon>
        <taxon>Basidiomycota</taxon>
        <taxon>Agaricomycotina</taxon>
        <taxon>Agaricomycetes</taxon>
        <taxon>Agaricomycetidae</taxon>
        <taxon>Agaricales</taxon>
        <taxon>Agaricineae</taxon>
        <taxon>Strophariaceae</taxon>
        <taxon>Galerina</taxon>
    </lineage>
</organism>
<proteinExistence type="predicted"/>